<dbReference type="InterPro" id="IPR000073">
    <property type="entry name" value="AB_hydrolase_1"/>
</dbReference>
<dbReference type="PANTHER" id="PTHR43194">
    <property type="entry name" value="HYDROLASE ALPHA/BETA FOLD FAMILY"/>
    <property type="match status" value="1"/>
</dbReference>
<dbReference type="InterPro" id="IPR050228">
    <property type="entry name" value="Carboxylesterase_BioH"/>
</dbReference>
<sequence length="270" mass="28538">MARLEVEPGKSIYYEHYSGAGRPVVLVHGWGMAARVWDVNLSVLIEAGHEVVAFDQRCCGNSDKDFDVVTVKANAQDVVKLVEAAGLKSPVIVGWSFGCAVTVEAAAMLGDNLGGIVLAGPPTPRFTQTDDFPHGGTAEDVAGTIAALRDTRIELLSAIAQGTCHENPGEATIAWMLDMFLQTSPRADAGLADLGTIDHRELLPTIQAPGLICKGAHDAIVDPAIADICADLLPNGRLLTFENSGHTPFLEEREKFNAALLAFVADPSAA</sequence>
<dbReference type="AlphaFoldDB" id="A0A6J7CIV1"/>
<organism evidence="2">
    <name type="scientific">freshwater metagenome</name>
    <dbReference type="NCBI Taxonomy" id="449393"/>
    <lineage>
        <taxon>unclassified sequences</taxon>
        <taxon>metagenomes</taxon>
        <taxon>ecological metagenomes</taxon>
    </lineage>
</organism>
<dbReference type="Pfam" id="PF12697">
    <property type="entry name" value="Abhydrolase_6"/>
    <property type="match status" value="1"/>
</dbReference>
<dbReference type="InterPro" id="IPR029058">
    <property type="entry name" value="AB_hydrolase_fold"/>
</dbReference>
<evidence type="ECO:0000313" key="2">
    <source>
        <dbReference type="EMBL" id="CAB4856698.1"/>
    </source>
</evidence>
<dbReference type="Gene3D" id="3.40.50.1820">
    <property type="entry name" value="alpha/beta hydrolase"/>
    <property type="match status" value="1"/>
</dbReference>
<dbReference type="SUPFAM" id="SSF53474">
    <property type="entry name" value="alpha/beta-Hydrolases"/>
    <property type="match status" value="1"/>
</dbReference>
<dbReference type="EMBL" id="CAFBLQ010000001">
    <property type="protein sequence ID" value="CAB4856698.1"/>
    <property type="molecule type" value="Genomic_DNA"/>
</dbReference>
<dbReference type="PANTHER" id="PTHR43194:SF2">
    <property type="entry name" value="PEROXISOMAL MEMBRANE PROTEIN LPX1"/>
    <property type="match status" value="1"/>
</dbReference>
<reference evidence="2" key="1">
    <citation type="submission" date="2020-05" db="EMBL/GenBank/DDBJ databases">
        <authorList>
            <person name="Chiriac C."/>
            <person name="Salcher M."/>
            <person name="Ghai R."/>
            <person name="Kavagutti S V."/>
        </authorList>
    </citation>
    <scope>NUCLEOTIDE SEQUENCE</scope>
</reference>
<evidence type="ECO:0000259" key="1">
    <source>
        <dbReference type="Pfam" id="PF12697"/>
    </source>
</evidence>
<feature type="domain" description="AB hydrolase-1" evidence="1">
    <location>
        <begin position="24"/>
        <end position="259"/>
    </location>
</feature>
<name>A0A6J7CIV1_9ZZZZ</name>
<accession>A0A6J7CIV1</accession>
<proteinExistence type="predicted"/>
<protein>
    <submittedName>
        <fullName evidence="2">Unannotated protein</fullName>
    </submittedName>
</protein>
<gene>
    <name evidence="2" type="ORF">UFOPK3423_00007</name>
</gene>